<gene>
    <name evidence="5" type="ORF">SLS58_009992</name>
</gene>
<feature type="compositionally biased region" description="Basic and acidic residues" evidence="2">
    <location>
        <begin position="1219"/>
        <end position="1236"/>
    </location>
</feature>
<feature type="region of interest" description="Disordered" evidence="2">
    <location>
        <begin position="60"/>
        <end position="229"/>
    </location>
</feature>
<dbReference type="InterPro" id="IPR002213">
    <property type="entry name" value="UDP_glucos_trans"/>
</dbReference>
<sequence length="1295" mass="140427">MAEQQQQRSPVIADEQGRAIFPSAIPPETTGMPELIAPQHYRKLDGVSSYSTLNASTHAIAPISPSSSSPSDEQSTPSSCGAPNTFSSIPGSVARPNSHAMPDSKGQRKSITRSASEGLRRTPLRVPLSGKRAATSGMPFSSSSSPRVAVNRPFFYDFDDYSPSESDTTSTASSSEHEGEELAPQQQQPPDQATRKTLQCGGAGKSLEKAETQKRRSHSEDGADASGRRYSRFSVENQYFKTKGKVSRLDGRLRISVNETANSGWLAKALGSGIRHHLSLSKGEGDETERGPAAEQKQQDSADTVDPAGKRKDTVPKQIPKLNIVIMVIGSRGDIQPFLKIGKILKSEHGHRVRIATHPAFKDFVEKDSGLEFFSVGGDPSELMAFMVKNPGLIPSVETVKSGEIGKRRKSMYEMFNGMWRACINATDDEDDRENVNMMADKHPFIADAIIANPPSFAHVHIAERLGVPLHMMFTFPYTPTMQFPHPLANIKQTNIDESYTNFMSYPLVEMMTWQGLGDLVNKFRVKTLGLEPVSTLWAPGQLYRLKVPYAYLWSPTLVPKPSDWGSEINIAGFTFLDLASSFTPPDALVQFLDAGPPPVYIGFGSIVVDDPDAFTDMIFRAVSLAGVRALVSKGWGGIGGGGGGGNSSGASSSSATSSVPENIFLLDNTPHDWLFPRVAAVVHHGGAGTTAIGLKCGRPTMIVPFFGDQPFWGAMVAKAQAGAHACVPYRKLTAERLAQGIRQCLEDEEARRNAARLAESIAVEGDGAENAVRSFHASLPLRMRGDEESEEGPTMRCSLLEENAAAWELKDKKRRRGKRKHDDSGGGEAIKLSTLAAEILTERGRLKWTDLRLARAYDWNDFDGPGEPISGVGSVVTGTVVEAAQGIGSVPAKAMKDVKKHGRHEKRKRKLTREGKERRVQEEAAQELPYQNPIPDDTAEVTDSGSGNSSSTITTTTTTTTTTTNARRPQRPSPSTRTSSTLLHSGADGPTDTLPTELCRTAGHGLHQSASALARAPVDVALALAQGFHNAPRLYGDDTVRRPGLRITGWRSGARAARRELAYGVYDGWTGLWKQPARGWREGGAAGAAKGVGLGVGGVVLKNISAVVGPVGFCAKGLREEVRRWRGRGQEEGGWAGFIRRARVLQGRRELRDEGTRGEVEERVLRAWDSRFEKAGVRAGENIEKQRRGEETQMREPEKSVPRRRSTLKKKQRPPHSNAEKKQAVVLDEGSKESDSDLAIARGNDPPEIKGKYSMVEGSIVPVKGAKDRQGRGDVALVKDSGNRSRTIGNVAAI</sequence>
<feature type="region of interest" description="Disordered" evidence="2">
    <location>
        <begin position="893"/>
        <end position="999"/>
    </location>
</feature>
<evidence type="ECO:0000259" key="3">
    <source>
        <dbReference type="Pfam" id="PF03033"/>
    </source>
</evidence>
<dbReference type="PANTHER" id="PTHR48050">
    <property type="entry name" value="STEROL 3-BETA-GLUCOSYLTRANSFERASE"/>
    <property type="match status" value="1"/>
</dbReference>
<feature type="compositionally biased region" description="Low complexity" evidence="2">
    <location>
        <begin position="953"/>
        <end position="965"/>
    </location>
</feature>
<organism evidence="5 6">
    <name type="scientific">Diplodia intermedia</name>
    <dbReference type="NCBI Taxonomy" id="856260"/>
    <lineage>
        <taxon>Eukaryota</taxon>
        <taxon>Fungi</taxon>
        <taxon>Dikarya</taxon>
        <taxon>Ascomycota</taxon>
        <taxon>Pezizomycotina</taxon>
        <taxon>Dothideomycetes</taxon>
        <taxon>Dothideomycetes incertae sedis</taxon>
        <taxon>Botryosphaeriales</taxon>
        <taxon>Botryosphaeriaceae</taxon>
        <taxon>Diplodia</taxon>
    </lineage>
</organism>
<reference evidence="5 6" key="1">
    <citation type="journal article" date="2023" name="Plant Dis.">
        <title>First Report of Diplodia intermedia Causing Canker and Dieback Diseases on Apple Trees in Canada.</title>
        <authorList>
            <person name="Ellouze W."/>
            <person name="Ilyukhin E."/>
            <person name="Sulman M."/>
            <person name="Ali S."/>
        </authorList>
    </citation>
    <scope>NUCLEOTIDE SEQUENCE [LARGE SCALE GENOMIC DNA]</scope>
    <source>
        <strain evidence="5 6">M45-28</strain>
    </source>
</reference>
<feature type="compositionally biased region" description="Basic residues" evidence="2">
    <location>
        <begin position="1203"/>
        <end position="1215"/>
    </location>
</feature>
<dbReference type="InterPro" id="IPR004276">
    <property type="entry name" value="GlycoTrans_28_N"/>
</dbReference>
<dbReference type="InterPro" id="IPR050426">
    <property type="entry name" value="Glycosyltransferase_28"/>
</dbReference>
<feature type="region of interest" description="Disordered" evidence="2">
    <location>
        <begin position="279"/>
        <end position="314"/>
    </location>
</feature>
<name>A0ABR3T9J5_9PEZI</name>
<feature type="compositionally biased region" description="Low complexity" evidence="2">
    <location>
        <begin position="163"/>
        <end position="174"/>
    </location>
</feature>
<feature type="domain" description="Erythromycin biosynthesis protein CIII-like C-terminal" evidence="4">
    <location>
        <begin position="652"/>
        <end position="767"/>
    </location>
</feature>
<keyword evidence="1" id="KW-0808">Transferase</keyword>
<dbReference type="Pfam" id="PF06722">
    <property type="entry name" value="EryCIII-like_C"/>
    <property type="match status" value="1"/>
</dbReference>
<dbReference type="PANTHER" id="PTHR48050:SF5">
    <property type="entry name" value="UDP-GLUCOSE,STEROL TRANSFERASE"/>
    <property type="match status" value="1"/>
</dbReference>
<feature type="compositionally biased region" description="Polar residues" evidence="2">
    <location>
        <begin position="81"/>
        <end position="90"/>
    </location>
</feature>
<feature type="compositionally biased region" description="Basic residues" evidence="2">
    <location>
        <begin position="899"/>
        <end position="912"/>
    </location>
</feature>
<protein>
    <recommendedName>
        <fullName evidence="7">Glycosyltransferase family 28 N-terminal domain-containing protein</fullName>
    </recommendedName>
</protein>
<comment type="caution">
    <text evidence="5">The sequence shown here is derived from an EMBL/GenBank/DDBJ whole genome shotgun (WGS) entry which is preliminary data.</text>
</comment>
<evidence type="ECO:0000259" key="4">
    <source>
        <dbReference type="Pfam" id="PF06722"/>
    </source>
</evidence>
<proteinExistence type="predicted"/>
<feature type="compositionally biased region" description="Low complexity" evidence="2">
    <location>
        <begin position="62"/>
        <end position="79"/>
    </location>
</feature>
<feature type="region of interest" description="Disordered" evidence="2">
    <location>
        <begin position="1180"/>
        <end position="1253"/>
    </location>
</feature>
<dbReference type="Proteomes" id="UP001521184">
    <property type="component" value="Unassembled WGS sequence"/>
</dbReference>
<feature type="region of interest" description="Disordered" evidence="2">
    <location>
        <begin position="1"/>
        <end position="32"/>
    </location>
</feature>
<feature type="compositionally biased region" description="Basic and acidic residues" evidence="2">
    <location>
        <begin position="1180"/>
        <end position="1202"/>
    </location>
</feature>
<dbReference type="Gene3D" id="3.40.50.2000">
    <property type="entry name" value="Glycogen Phosphorylase B"/>
    <property type="match status" value="2"/>
</dbReference>
<feature type="compositionally biased region" description="Basic and acidic residues" evidence="2">
    <location>
        <begin position="283"/>
        <end position="300"/>
    </location>
</feature>
<evidence type="ECO:0000313" key="5">
    <source>
        <dbReference type="EMBL" id="KAL1635941.1"/>
    </source>
</evidence>
<evidence type="ECO:0000256" key="2">
    <source>
        <dbReference type="SAM" id="MobiDB-lite"/>
    </source>
</evidence>
<dbReference type="EMBL" id="JAKEKT020000107">
    <property type="protein sequence ID" value="KAL1635941.1"/>
    <property type="molecule type" value="Genomic_DNA"/>
</dbReference>
<feature type="compositionally biased region" description="Polar residues" evidence="2">
    <location>
        <begin position="942"/>
        <end position="952"/>
    </location>
</feature>
<dbReference type="CDD" id="cd03784">
    <property type="entry name" value="GT1_Gtf-like"/>
    <property type="match status" value="1"/>
</dbReference>
<accession>A0ABR3T9J5</accession>
<dbReference type="InterPro" id="IPR010610">
    <property type="entry name" value="EryCIII-like_C"/>
</dbReference>
<dbReference type="Pfam" id="PF03033">
    <property type="entry name" value="Glyco_transf_28"/>
    <property type="match status" value="1"/>
</dbReference>
<feature type="domain" description="Glycosyltransferase family 28 N-terminal" evidence="3">
    <location>
        <begin position="324"/>
        <end position="482"/>
    </location>
</feature>
<evidence type="ECO:0000313" key="6">
    <source>
        <dbReference type="Proteomes" id="UP001521184"/>
    </source>
</evidence>
<dbReference type="SUPFAM" id="SSF53756">
    <property type="entry name" value="UDP-Glycosyltransferase/glycogen phosphorylase"/>
    <property type="match status" value="1"/>
</dbReference>
<feature type="compositionally biased region" description="Basic and acidic residues" evidence="2">
    <location>
        <begin position="206"/>
        <end position="221"/>
    </location>
</feature>
<evidence type="ECO:0000256" key="1">
    <source>
        <dbReference type="ARBA" id="ARBA00022679"/>
    </source>
</evidence>
<evidence type="ECO:0008006" key="7">
    <source>
        <dbReference type="Google" id="ProtNLM"/>
    </source>
</evidence>
<feature type="compositionally biased region" description="Basic and acidic residues" evidence="2">
    <location>
        <begin position="913"/>
        <end position="923"/>
    </location>
</feature>
<keyword evidence="6" id="KW-1185">Reference proteome</keyword>